<dbReference type="EMBL" id="UINC01185082">
    <property type="protein sequence ID" value="SVD96616.1"/>
    <property type="molecule type" value="Genomic_DNA"/>
</dbReference>
<organism evidence="1">
    <name type="scientific">marine metagenome</name>
    <dbReference type="NCBI Taxonomy" id="408172"/>
    <lineage>
        <taxon>unclassified sequences</taxon>
        <taxon>metagenomes</taxon>
        <taxon>ecological metagenomes</taxon>
    </lineage>
</organism>
<evidence type="ECO:0008006" key="2">
    <source>
        <dbReference type="Google" id="ProtNLM"/>
    </source>
</evidence>
<protein>
    <recommendedName>
        <fullName evidence="2">Glycosyl hydrolase family 92 N-terminal domain-containing protein</fullName>
    </recommendedName>
</protein>
<sequence length="127" mass="14230">MDQFFRTISVFLSFSIIFAEEIKVQQSPYSDPFQYNHAGKIGDNPFPTNPMSDRAIGYLLQGKAQTAISNYGNIINWDEHPMGIWNGYSYLPSVAFLAGVPGHKYSSEFTWENVEFIVGSDGATLYG</sequence>
<feature type="non-terminal residue" evidence="1">
    <location>
        <position position="127"/>
    </location>
</feature>
<name>A0A382ZLZ0_9ZZZZ</name>
<evidence type="ECO:0000313" key="1">
    <source>
        <dbReference type="EMBL" id="SVD96616.1"/>
    </source>
</evidence>
<proteinExistence type="predicted"/>
<reference evidence="1" key="1">
    <citation type="submission" date="2018-05" db="EMBL/GenBank/DDBJ databases">
        <authorList>
            <person name="Lanie J.A."/>
            <person name="Ng W.-L."/>
            <person name="Kazmierczak K.M."/>
            <person name="Andrzejewski T.M."/>
            <person name="Davidsen T.M."/>
            <person name="Wayne K.J."/>
            <person name="Tettelin H."/>
            <person name="Glass J.I."/>
            <person name="Rusch D."/>
            <person name="Podicherti R."/>
            <person name="Tsui H.-C.T."/>
            <person name="Winkler M.E."/>
        </authorList>
    </citation>
    <scope>NUCLEOTIDE SEQUENCE</scope>
</reference>
<gene>
    <name evidence="1" type="ORF">METZ01_LOCUS449470</name>
</gene>
<accession>A0A382ZLZ0</accession>
<dbReference type="AlphaFoldDB" id="A0A382ZLZ0"/>